<gene>
    <name evidence="4" type="ORF">ACFSR2_03665</name>
</gene>
<keyword evidence="5" id="KW-1185">Reference proteome</keyword>
<keyword evidence="1" id="KW-0597">Phosphoprotein</keyword>
<evidence type="ECO:0000256" key="2">
    <source>
        <dbReference type="SAM" id="Phobius"/>
    </source>
</evidence>
<organism evidence="4 5">
    <name type="scientific">Emticicia soli</name>
    <dbReference type="NCBI Taxonomy" id="2027878"/>
    <lineage>
        <taxon>Bacteria</taxon>
        <taxon>Pseudomonadati</taxon>
        <taxon>Bacteroidota</taxon>
        <taxon>Cytophagia</taxon>
        <taxon>Cytophagales</taxon>
        <taxon>Leadbetterellaceae</taxon>
        <taxon>Emticicia</taxon>
    </lineage>
</organism>
<dbReference type="SUPFAM" id="SSF55874">
    <property type="entry name" value="ATPase domain of HSP90 chaperone/DNA topoisomerase II/histidine kinase"/>
    <property type="match status" value="1"/>
</dbReference>
<dbReference type="CDD" id="cd16917">
    <property type="entry name" value="HATPase_UhpB-NarQ-NarX-like"/>
    <property type="match status" value="1"/>
</dbReference>
<dbReference type="Gene3D" id="2.60.40.10">
    <property type="entry name" value="Immunoglobulins"/>
    <property type="match status" value="1"/>
</dbReference>
<dbReference type="SUPFAM" id="SSF63829">
    <property type="entry name" value="Calcium-dependent phosphotriesterase"/>
    <property type="match status" value="2"/>
</dbReference>
<dbReference type="PANTHER" id="PTHR43547:SF2">
    <property type="entry name" value="HYBRID SIGNAL TRANSDUCTION HISTIDINE KINASE C"/>
    <property type="match status" value="1"/>
</dbReference>
<dbReference type="PROSITE" id="PS50109">
    <property type="entry name" value="HIS_KIN"/>
    <property type="match status" value="1"/>
</dbReference>
<feature type="domain" description="Histidine kinase" evidence="3">
    <location>
        <begin position="861"/>
        <end position="1056"/>
    </location>
</feature>
<dbReference type="InterPro" id="IPR011123">
    <property type="entry name" value="Y_Y_Y"/>
</dbReference>
<evidence type="ECO:0000256" key="1">
    <source>
        <dbReference type="ARBA" id="ARBA00022553"/>
    </source>
</evidence>
<dbReference type="RefSeq" id="WP_340235376.1">
    <property type="nucleotide sequence ID" value="NZ_JBBEWC010000004.1"/>
</dbReference>
<dbReference type="Gene3D" id="2.130.10.10">
    <property type="entry name" value="YVTN repeat-like/Quinoprotein amine dehydrogenase"/>
    <property type="match status" value="3"/>
</dbReference>
<dbReference type="Gene3D" id="1.20.5.1930">
    <property type="match status" value="1"/>
</dbReference>
<evidence type="ECO:0000259" key="3">
    <source>
        <dbReference type="PROSITE" id="PS50109"/>
    </source>
</evidence>
<dbReference type="Gene3D" id="3.30.565.10">
    <property type="entry name" value="Histidine kinase-like ATPase, C-terminal domain"/>
    <property type="match status" value="1"/>
</dbReference>
<dbReference type="InterPro" id="IPR015943">
    <property type="entry name" value="WD40/YVTN_repeat-like_dom_sf"/>
</dbReference>
<dbReference type="Pfam" id="PF07730">
    <property type="entry name" value="HisKA_3"/>
    <property type="match status" value="1"/>
</dbReference>
<dbReference type="InterPro" id="IPR003594">
    <property type="entry name" value="HATPase_dom"/>
</dbReference>
<dbReference type="InterPro" id="IPR011712">
    <property type="entry name" value="Sig_transdc_His_kin_sub3_dim/P"/>
</dbReference>
<dbReference type="InterPro" id="IPR005467">
    <property type="entry name" value="His_kinase_dom"/>
</dbReference>
<sequence length="1056" mass="120867">MKPFIFLSSRITIASFLILIGTVHLMARQKDLHLSSNEIRKIAMQHWSAAEGLSQGLINDVAIDKWGYVWISTKEGLNRFDGNSFKVYRHLPTDPKSISDNYITSLLVDDKNKIWVGTFTNGLDYFDPGTETFTHITLNDLNIKGTGLHDVSSIQDAGNGRIMVRIGGDLRIIETNKTEKAFRIRNIEAVYPGINQISQNFFFNKTLICQANGSVWINDKEQIFRYSAKGLEQISFDNTLIKSNSLRKKMWENPYTKQMCLVVANSIFQYDSTANKFLSWLELPKPYTFSDLIFADQEGNIWTSYKNKFYLRIDYKTHSFELIQPVAIDSNDQTIMLNNKVDKQGNIWLGSNGWGLFKISPTNIFFKKINIYPQNKISYGWPLRISKNGINAFYDPGIISDWINKLDRSDLFQRGFKNADFDEFFAVDGDGNYWFGLVDLTKKRVVVIKMNALGEYTILKEKKIPSVVNRFEGFQPIFSDREGRIWTAVFTNEDLVKLYLFEKNTGKSREFVLPTTQKLLYSERLISDWAEDQDGTMWLATTIGLFALSPETGQWKVYTADGKKNKSLSLNKLLSIRIDSNQPQKYIWIGTEGGGLNRLDKSTGNINTYTIKNGLPNNVIYSIQSDKHNNLWLSTNNGLCLFNTTTLKCRNFDKSHGLEANEFNRYQFSQSKTGEMYLGGVGFSVYFNPEDFYKLSNPAKIVINGLKVLNQEIDIDNQDAQKEPIITKAIEYTKKITLHHYQSMVSFNFALLDLKNPASNYYRYKLVGLYNDWVDNSKKKEATFTNIDPGTYTFMVSGHNGDGVWSNPAQMELVIQPAWWQTWWFKAILFILSIYLLYVFLQYRVSKAVEMEKLRNRIAQDLHDEIGSTLSSLSIYSTALARSFTSLPQKQAEIIDKISDSTIDMMATMNDIVWSINPANDSFENMINRMRAYASSVTEATEIKLNFENNLNNDKVRITMLQRKNLYLIFKEAVNNSLKHSECSNLSIKLFMTDKKLSLLVIDNGKGIEDKNNLESKMGGNGIANMHSRSRESDGTIEIISQPQTGTSVRFSVNVS</sequence>
<dbReference type="InterPro" id="IPR013783">
    <property type="entry name" value="Ig-like_fold"/>
</dbReference>
<feature type="transmembrane region" description="Helical" evidence="2">
    <location>
        <begin position="823"/>
        <end position="841"/>
    </location>
</feature>
<keyword evidence="2" id="KW-0812">Transmembrane</keyword>
<protein>
    <submittedName>
        <fullName evidence="4">Two-component regulator propeller domain-containing protein</fullName>
    </submittedName>
</protein>
<evidence type="ECO:0000313" key="4">
    <source>
        <dbReference type="EMBL" id="MFD2519967.1"/>
    </source>
</evidence>
<dbReference type="InterPro" id="IPR011110">
    <property type="entry name" value="Reg_prop"/>
</dbReference>
<dbReference type="PANTHER" id="PTHR43547">
    <property type="entry name" value="TWO-COMPONENT HISTIDINE KINASE"/>
    <property type="match status" value="1"/>
</dbReference>
<evidence type="ECO:0000313" key="5">
    <source>
        <dbReference type="Proteomes" id="UP001597510"/>
    </source>
</evidence>
<dbReference type="Pfam" id="PF07494">
    <property type="entry name" value="Reg_prop"/>
    <property type="match status" value="2"/>
</dbReference>
<keyword evidence="2" id="KW-0472">Membrane</keyword>
<keyword evidence="2" id="KW-1133">Transmembrane helix</keyword>
<comment type="caution">
    <text evidence="4">The sequence shown here is derived from an EMBL/GenBank/DDBJ whole genome shotgun (WGS) entry which is preliminary data.</text>
</comment>
<dbReference type="EMBL" id="JBHULC010000004">
    <property type="protein sequence ID" value="MFD2519967.1"/>
    <property type="molecule type" value="Genomic_DNA"/>
</dbReference>
<dbReference type="InterPro" id="IPR036890">
    <property type="entry name" value="HATPase_C_sf"/>
</dbReference>
<name>A0ABW5J1V3_9BACT</name>
<reference evidence="5" key="1">
    <citation type="journal article" date="2019" name="Int. J. Syst. Evol. Microbiol.">
        <title>The Global Catalogue of Microorganisms (GCM) 10K type strain sequencing project: providing services to taxonomists for standard genome sequencing and annotation.</title>
        <authorList>
            <consortium name="The Broad Institute Genomics Platform"/>
            <consortium name="The Broad Institute Genome Sequencing Center for Infectious Disease"/>
            <person name="Wu L."/>
            <person name="Ma J."/>
        </authorList>
    </citation>
    <scope>NUCLEOTIDE SEQUENCE [LARGE SCALE GENOMIC DNA]</scope>
    <source>
        <strain evidence="5">KCTC 52344</strain>
    </source>
</reference>
<dbReference type="Pfam" id="PF02518">
    <property type="entry name" value="HATPase_c"/>
    <property type="match status" value="1"/>
</dbReference>
<proteinExistence type="predicted"/>
<dbReference type="Pfam" id="PF07495">
    <property type="entry name" value="Y_Y_Y"/>
    <property type="match status" value="1"/>
</dbReference>
<dbReference type="Proteomes" id="UP001597510">
    <property type="component" value="Unassembled WGS sequence"/>
</dbReference>
<accession>A0ABW5J1V3</accession>